<gene>
    <name evidence="3" type="primary">eif6</name>
    <name evidence="5" type="ORF">HNP96_001752</name>
    <name evidence="4" type="ORF">MMJJ_10350</name>
</gene>
<dbReference type="EMBL" id="CP026606">
    <property type="protein sequence ID" value="AVB76433.1"/>
    <property type="molecule type" value="Genomic_DNA"/>
</dbReference>
<dbReference type="InterPro" id="IPR002769">
    <property type="entry name" value="eIF6"/>
</dbReference>
<dbReference type="RefSeq" id="WP_104837957.1">
    <property type="nucleotide sequence ID" value="NZ_CP026606.1"/>
</dbReference>
<comment type="similarity">
    <text evidence="3">Belongs to the eIF-6 family.</text>
</comment>
<dbReference type="SUPFAM" id="SSF55909">
    <property type="entry name" value="Pentein"/>
    <property type="match status" value="1"/>
</dbReference>
<proteinExistence type="inferred from homology"/>
<dbReference type="NCBIfam" id="TIGR00323">
    <property type="entry name" value="eIF-6"/>
    <property type="match status" value="1"/>
</dbReference>
<evidence type="ECO:0000313" key="6">
    <source>
        <dbReference type="Proteomes" id="UP000239462"/>
    </source>
</evidence>
<evidence type="ECO:0000256" key="1">
    <source>
        <dbReference type="ARBA" id="ARBA00022540"/>
    </source>
</evidence>
<dbReference type="Proteomes" id="UP000590564">
    <property type="component" value="Unassembled WGS sequence"/>
</dbReference>
<dbReference type="GO" id="GO:0043022">
    <property type="term" value="F:ribosome binding"/>
    <property type="evidence" value="ECO:0007669"/>
    <property type="project" value="InterPro"/>
</dbReference>
<dbReference type="GeneID" id="36102121"/>
<sequence>MIMKTYFSGVSTPGVHSLATEDYGFFPLSVDQKTMERMKNVLDIPATQLNISNSSLIGSLCVGNSNGLLVPNITTEKELELIKMFLKENSLDVNLERLKAKNTAFGNLILTNNKGCIISEELSRFRKTIEDVLDVESGVGNYAELPTVGSNGVATDKGCLVHPLTDELELEWIQDILRVDYVERGTANRGVTSVGACILANTKGAVVGGDTSGPEILKIEEALDLID</sequence>
<dbReference type="PANTHER" id="PTHR10784">
    <property type="entry name" value="TRANSLATION INITIATION FACTOR 6"/>
    <property type="match status" value="1"/>
</dbReference>
<evidence type="ECO:0000313" key="5">
    <source>
        <dbReference type="EMBL" id="MBB6497704.1"/>
    </source>
</evidence>
<organism evidence="4 6">
    <name type="scientific">Methanococcus maripaludis</name>
    <name type="common">Methanococcus deltae</name>
    <dbReference type="NCBI Taxonomy" id="39152"/>
    <lineage>
        <taxon>Archaea</taxon>
        <taxon>Methanobacteriati</taxon>
        <taxon>Methanobacteriota</taxon>
        <taxon>Methanomada group</taxon>
        <taxon>Methanococci</taxon>
        <taxon>Methanococcales</taxon>
        <taxon>Methanococcaceae</taxon>
        <taxon>Methanococcus</taxon>
    </lineage>
</organism>
<name>A0A2L1CAU8_METMI</name>
<protein>
    <recommendedName>
        <fullName evidence="3">Translation initiation factor 6</fullName>
        <shortName evidence="3">aIF-6</shortName>
    </recommendedName>
</protein>
<comment type="function">
    <text evidence="3">Binds to the 50S ribosomal subunit and prevents its association with the 30S ribosomal subunit to form the 70S initiation complex.</text>
</comment>
<evidence type="ECO:0000256" key="2">
    <source>
        <dbReference type="ARBA" id="ARBA00022917"/>
    </source>
</evidence>
<evidence type="ECO:0000256" key="3">
    <source>
        <dbReference type="HAMAP-Rule" id="MF_00032"/>
    </source>
</evidence>
<dbReference type="AlphaFoldDB" id="A0A2L1CAU8"/>
<evidence type="ECO:0000313" key="7">
    <source>
        <dbReference type="Proteomes" id="UP000590564"/>
    </source>
</evidence>
<keyword evidence="2 3" id="KW-0648">Protein biosynthesis</keyword>
<keyword evidence="1 3" id="KW-0396">Initiation factor</keyword>
<dbReference type="HAMAP" id="MF_00032">
    <property type="entry name" value="eIF_6"/>
    <property type="match status" value="1"/>
</dbReference>
<dbReference type="GO" id="GO:0042256">
    <property type="term" value="P:cytosolic ribosome assembly"/>
    <property type="evidence" value="ECO:0007669"/>
    <property type="project" value="InterPro"/>
</dbReference>
<dbReference type="GO" id="GO:0003743">
    <property type="term" value="F:translation initiation factor activity"/>
    <property type="evidence" value="ECO:0007669"/>
    <property type="project" value="UniProtKB-UniRule"/>
</dbReference>
<dbReference type="NCBIfam" id="NF003127">
    <property type="entry name" value="PRK04046.1-3"/>
    <property type="match status" value="1"/>
</dbReference>
<reference evidence="6" key="1">
    <citation type="journal article" date="2018" name="Genome Announc.">
        <title>Complete Genome Sequence of the Methanococcus maripaludis Type Strain JJ (DSM 2067), a Model for Selenoprotein Synthesis in Archaea.</title>
        <authorList>
            <person name="Poehlein A."/>
            <person name="Heym D."/>
            <person name="Quitzke V."/>
            <person name="Fersch J."/>
            <person name="Daniel R."/>
            <person name="Rother M."/>
        </authorList>
    </citation>
    <scope>NUCLEOTIDE SEQUENCE [LARGE SCALE GENOMIC DNA]</scope>
    <source>
        <strain evidence="6">DSM 2067</strain>
    </source>
</reference>
<evidence type="ECO:0000313" key="4">
    <source>
        <dbReference type="EMBL" id="AVB76433.1"/>
    </source>
</evidence>
<dbReference type="EMBL" id="JACHED010000004">
    <property type="protein sequence ID" value="MBB6497704.1"/>
    <property type="molecule type" value="Genomic_DNA"/>
</dbReference>
<dbReference type="SMART" id="SM00654">
    <property type="entry name" value="eIF6"/>
    <property type="match status" value="1"/>
</dbReference>
<accession>A0A2L1CAU8</accession>
<reference evidence="5 7" key="3">
    <citation type="submission" date="2020-08" db="EMBL/GenBank/DDBJ databases">
        <title>Genomic Encyclopedia of Type Strains, Phase IV (KMG-V): Genome sequencing to study the core and pangenomes of soil and plant-associated prokaryotes.</title>
        <authorList>
            <person name="Whitman W."/>
        </authorList>
    </citation>
    <scope>NUCLEOTIDE SEQUENCE [LARGE SCALE GENOMIC DNA]</scope>
    <source>
        <strain evidence="5 7">D1</strain>
    </source>
</reference>
<dbReference type="Pfam" id="PF01912">
    <property type="entry name" value="eIF-6"/>
    <property type="match status" value="1"/>
</dbReference>
<dbReference type="PIRSF" id="PIRSF006413">
    <property type="entry name" value="IF-6"/>
    <property type="match status" value="1"/>
</dbReference>
<reference evidence="4" key="2">
    <citation type="submission" date="2018-02" db="EMBL/GenBank/DDBJ databases">
        <title>Complete genome sequence of the Methanococcus maripaludis type strain JJ (DSM 2067), a model for selenoprotein synthesis in Archaea.</title>
        <authorList>
            <person name="Poehlein A."/>
            <person name="Heym D."/>
            <person name="Quitzke V."/>
            <person name="Fersch J."/>
            <person name="Daniel R."/>
            <person name="Rother M."/>
        </authorList>
    </citation>
    <scope>NUCLEOTIDE SEQUENCE [LARGE SCALE GENOMIC DNA]</scope>
    <source>
        <strain evidence="4">DSM 2067</strain>
    </source>
</reference>
<dbReference type="KEGG" id="mmad:MMJJ_10350"/>
<dbReference type="Gene3D" id="3.75.10.10">
    <property type="entry name" value="L-arginine/glycine Amidinotransferase, Chain A"/>
    <property type="match status" value="1"/>
</dbReference>
<dbReference type="Proteomes" id="UP000239462">
    <property type="component" value="Chromosome"/>
</dbReference>